<feature type="compositionally biased region" description="Low complexity" evidence="1">
    <location>
        <begin position="187"/>
        <end position="199"/>
    </location>
</feature>
<evidence type="ECO:0000256" key="1">
    <source>
        <dbReference type="SAM" id="MobiDB-lite"/>
    </source>
</evidence>
<keyword evidence="2" id="KW-0812">Transmembrane</keyword>
<feature type="transmembrane region" description="Helical" evidence="2">
    <location>
        <begin position="113"/>
        <end position="137"/>
    </location>
</feature>
<dbReference type="PANTHER" id="PTHR31600">
    <property type="entry name" value="TINY MACROCYSTS PROTEIN B-RELATED"/>
    <property type="match status" value="1"/>
</dbReference>
<protein>
    <submittedName>
        <fullName evidence="3">Uncharacterized protein</fullName>
    </submittedName>
</protein>
<gene>
    <name evidence="3" type="ORF">Vafri_12708</name>
</gene>
<organism evidence="3 4">
    <name type="scientific">Volvox africanus</name>
    <dbReference type="NCBI Taxonomy" id="51714"/>
    <lineage>
        <taxon>Eukaryota</taxon>
        <taxon>Viridiplantae</taxon>
        <taxon>Chlorophyta</taxon>
        <taxon>core chlorophytes</taxon>
        <taxon>Chlorophyceae</taxon>
        <taxon>CS clade</taxon>
        <taxon>Chlamydomonadales</taxon>
        <taxon>Volvocaceae</taxon>
        <taxon>Volvox</taxon>
    </lineage>
</organism>
<dbReference type="EMBL" id="BNCO01000028">
    <property type="protein sequence ID" value="GIL57479.1"/>
    <property type="molecule type" value="Genomic_DNA"/>
</dbReference>
<evidence type="ECO:0000256" key="2">
    <source>
        <dbReference type="SAM" id="Phobius"/>
    </source>
</evidence>
<name>A0A8J4F2X4_9CHLO</name>
<reference evidence="3" key="1">
    <citation type="journal article" date="2021" name="Proc. Natl. Acad. Sci. U.S.A.">
        <title>Three genomes in the algal genus Volvox reveal the fate of a haploid sex-determining region after a transition to homothallism.</title>
        <authorList>
            <person name="Yamamoto K."/>
            <person name="Hamaji T."/>
            <person name="Kawai-Toyooka H."/>
            <person name="Matsuzaki R."/>
            <person name="Takahashi F."/>
            <person name="Nishimura Y."/>
            <person name="Kawachi M."/>
            <person name="Noguchi H."/>
            <person name="Minakuchi Y."/>
            <person name="Umen J.G."/>
            <person name="Toyoda A."/>
            <person name="Nozaki H."/>
        </authorList>
    </citation>
    <scope>NUCLEOTIDE SEQUENCE</scope>
    <source>
        <strain evidence="3">NIES-3780</strain>
    </source>
</reference>
<dbReference type="Proteomes" id="UP000747399">
    <property type="component" value="Unassembled WGS sequence"/>
</dbReference>
<accession>A0A8J4F2X4</accession>
<keyword evidence="2" id="KW-0472">Membrane</keyword>
<dbReference type="InterPro" id="IPR052994">
    <property type="entry name" value="Tiny_macrocysts_regulators"/>
</dbReference>
<keyword evidence="2" id="KW-1133">Transmembrane helix</keyword>
<keyword evidence="4" id="KW-1185">Reference proteome</keyword>
<dbReference type="AlphaFoldDB" id="A0A8J4F2X4"/>
<feature type="transmembrane region" description="Helical" evidence="2">
    <location>
        <begin position="353"/>
        <end position="379"/>
    </location>
</feature>
<dbReference type="PANTHER" id="PTHR31600:SF2">
    <property type="entry name" value="GAMETE ENRICHED GENE 10 PROTEIN-RELATED"/>
    <property type="match status" value="1"/>
</dbReference>
<sequence>MYYERDAPNIPNGLLPQPSVPGGNGTTNSNDNSTEPLGVVQRMGLWDAGNFYLSKAFDLVNNGHNRTANGGNFSNWSSWKFVQDNGVSVIFPAYLATLDALVELTVAKSRSIYLLQLIVLCLEGGLLCILMCVYMWIVAHQYSHKRHDLYGVFLQIPIGVTRGLANMSLNLEAINQDESSDDDLNPDGATAGADGANGNANGDGTILDGELVPTAGAGGGGSGDRRAGLIVSAAATIDTISRGSGGGAASASAMFAGKRRTSLTFGIKRVPSVSAESLPDGANELSTRTGASVLPTVPAPAAGGTLTGGIANQLGALSNYLASLAIWRHRARITPHPSVGGRTKRRLNQSHKLAYWLVAPFIVWGAAIIAVNLVGYYHLKALTAPIATLNIVNVVNIRCHRIDYFVLEVASAMMTAVCQKFKSILAFELAALVLEYSAMLYGREVRRENIESTTQVLAVVNDGPF</sequence>
<evidence type="ECO:0000313" key="3">
    <source>
        <dbReference type="EMBL" id="GIL57479.1"/>
    </source>
</evidence>
<comment type="caution">
    <text evidence="3">The sequence shown here is derived from an EMBL/GenBank/DDBJ whole genome shotgun (WGS) entry which is preliminary data.</text>
</comment>
<feature type="region of interest" description="Disordered" evidence="1">
    <location>
        <begin position="1"/>
        <end position="34"/>
    </location>
</feature>
<proteinExistence type="predicted"/>
<feature type="region of interest" description="Disordered" evidence="1">
    <location>
        <begin position="178"/>
        <end position="199"/>
    </location>
</feature>
<evidence type="ECO:0000313" key="4">
    <source>
        <dbReference type="Proteomes" id="UP000747399"/>
    </source>
</evidence>